<dbReference type="Proteomes" id="UP000403266">
    <property type="component" value="Unassembled WGS sequence"/>
</dbReference>
<evidence type="ECO:0000313" key="2">
    <source>
        <dbReference type="Proteomes" id="UP000403266"/>
    </source>
</evidence>
<dbReference type="InterPro" id="IPR023214">
    <property type="entry name" value="HAD_sf"/>
</dbReference>
<dbReference type="InterPro" id="IPR050582">
    <property type="entry name" value="HAD-like_SerB"/>
</dbReference>
<accession>A0A5N7MHF9</accession>
<dbReference type="SUPFAM" id="SSF56784">
    <property type="entry name" value="HAD-like"/>
    <property type="match status" value="1"/>
</dbReference>
<gene>
    <name evidence="1" type="ORF">FS320_15115</name>
</gene>
<dbReference type="InterPro" id="IPR036412">
    <property type="entry name" value="HAD-like_sf"/>
</dbReference>
<comment type="caution">
    <text evidence="1">The sequence shown here is derived from an EMBL/GenBank/DDBJ whole genome shotgun (WGS) entry which is preliminary data.</text>
</comment>
<dbReference type="EMBL" id="VOSK01000052">
    <property type="protein sequence ID" value="MPR26512.1"/>
    <property type="molecule type" value="Genomic_DNA"/>
</dbReference>
<keyword evidence="2" id="KW-1185">Reference proteome</keyword>
<reference evidence="1 2" key="1">
    <citation type="journal article" date="2019" name="Syst. Appl. Microbiol.">
        <title>Microvirga tunisiensis sp. nov., a root nodule symbiotic bacterium isolated from Lupinus micranthus and L. luteus grown in Northern Tunisia.</title>
        <authorList>
            <person name="Msaddak A."/>
            <person name="Rejili M."/>
            <person name="Duran D."/>
            <person name="Mars M."/>
            <person name="Palacios J.M."/>
            <person name="Ruiz-Argueso T."/>
            <person name="Rey L."/>
            <person name="Imperial J."/>
        </authorList>
    </citation>
    <scope>NUCLEOTIDE SEQUENCE [LARGE SCALE GENOMIC DNA]</scope>
    <source>
        <strain evidence="1 2">Lmie10</strain>
    </source>
</reference>
<dbReference type="GO" id="GO:0016787">
    <property type="term" value="F:hydrolase activity"/>
    <property type="evidence" value="ECO:0007669"/>
    <property type="project" value="UniProtKB-KW"/>
</dbReference>
<dbReference type="OrthoDB" id="9799365at2"/>
<dbReference type="Gene3D" id="3.40.50.1000">
    <property type="entry name" value="HAD superfamily/HAD-like"/>
    <property type="match status" value="1"/>
</dbReference>
<dbReference type="Pfam" id="PF12710">
    <property type="entry name" value="HAD"/>
    <property type="match status" value="1"/>
</dbReference>
<sequence length="318" mass="35383">MTDRALPSWNEGPARAAILNFVARVTTEDGPDYVRPAERIATFDNDGTLWCEQPLQNQFFFVFDRLEALAAKDPALRERQPFKAFLERDIATIHALGKQAAFEIAFATHAGMNADEFAEIAKEWFAAARHPKLNRPYAQCLYQPQVELLAYLRANGFKTFIVSGGGIDLIRAFAEENYGIPPEQVIGSSVKLRFEAGDNHVDLMRLSELNSFDDREVKPANIALHIGRRPILAFGNSDGDLAMLRYTLAGKGPRLGLLLHHDDAEREFAYDREFRLSPLVEALDKADQYGITVVGMKASWNIVFPDTGAGKAASRPAS</sequence>
<keyword evidence="1" id="KW-0378">Hydrolase</keyword>
<name>A0A5N7MHF9_9HYPH</name>
<proteinExistence type="predicted"/>
<evidence type="ECO:0000313" key="1">
    <source>
        <dbReference type="EMBL" id="MPR26512.1"/>
    </source>
</evidence>
<protein>
    <submittedName>
        <fullName evidence="1">Haloacid dehalogenase-like hydrolase</fullName>
    </submittedName>
</protein>
<dbReference type="AlphaFoldDB" id="A0A5N7MHF9"/>
<dbReference type="RefSeq" id="WP_152712682.1">
    <property type="nucleotide sequence ID" value="NZ_VOSJ01000052.1"/>
</dbReference>
<organism evidence="1 2">
    <name type="scientific">Microvirga tunisiensis</name>
    <dbReference type="NCBI Taxonomy" id="2108360"/>
    <lineage>
        <taxon>Bacteria</taxon>
        <taxon>Pseudomonadati</taxon>
        <taxon>Pseudomonadota</taxon>
        <taxon>Alphaproteobacteria</taxon>
        <taxon>Hyphomicrobiales</taxon>
        <taxon>Methylobacteriaceae</taxon>
        <taxon>Microvirga</taxon>
    </lineage>
</organism>
<dbReference type="PANTHER" id="PTHR43344">
    <property type="entry name" value="PHOSPHOSERINE PHOSPHATASE"/>
    <property type="match status" value="1"/>
</dbReference>